<keyword evidence="3" id="KW-1185">Reference proteome</keyword>
<sequence length="66" mass="7132">MQPLPDRPPSSRPAPAPAQSRRQAQEAAREQALARVCEGFRTTISPHSAERLADLMTTATTYAKAA</sequence>
<dbReference type="EMBL" id="BAAAPE010000001">
    <property type="protein sequence ID" value="GAA2064432.1"/>
    <property type="molecule type" value="Genomic_DNA"/>
</dbReference>
<gene>
    <name evidence="2" type="ORF">GCM10009801_09040</name>
</gene>
<evidence type="ECO:0000256" key="1">
    <source>
        <dbReference type="SAM" id="MobiDB-lite"/>
    </source>
</evidence>
<proteinExistence type="predicted"/>
<comment type="caution">
    <text evidence="2">The sequence shown here is derived from an EMBL/GenBank/DDBJ whole genome shotgun (WGS) entry which is preliminary data.</text>
</comment>
<feature type="region of interest" description="Disordered" evidence="1">
    <location>
        <begin position="1"/>
        <end position="32"/>
    </location>
</feature>
<evidence type="ECO:0000313" key="3">
    <source>
        <dbReference type="Proteomes" id="UP001500016"/>
    </source>
</evidence>
<evidence type="ECO:0000313" key="2">
    <source>
        <dbReference type="EMBL" id="GAA2064432.1"/>
    </source>
</evidence>
<protein>
    <submittedName>
        <fullName evidence="2">Uncharacterized protein</fullName>
    </submittedName>
</protein>
<name>A0ABN2VKB6_9ACTN</name>
<accession>A0ABN2VKB6</accession>
<dbReference type="Proteomes" id="UP001500016">
    <property type="component" value="Unassembled WGS sequence"/>
</dbReference>
<dbReference type="RefSeq" id="WP_344524123.1">
    <property type="nucleotide sequence ID" value="NZ_BAAAPE010000001.1"/>
</dbReference>
<reference evidence="2 3" key="1">
    <citation type="journal article" date="2019" name="Int. J. Syst. Evol. Microbiol.">
        <title>The Global Catalogue of Microorganisms (GCM) 10K type strain sequencing project: providing services to taxonomists for standard genome sequencing and annotation.</title>
        <authorList>
            <consortium name="The Broad Institute Genomics Platform"/>
            <consortium name="The Broad Institute Genome Sequencing Center for Infectious Disease"/>
            <person name="Wu L."/>
            <person name="Ma J."/>
        </authorList>
    </citation>
    <scope>NUCLEOTIDE SEQUENCE [LARGE SCALE GENOMIC DNA]</scope>
    <source>
        <strain evidence="2 3">JCM 15478</strain>
    </source>
</reference>
<organism evidence="2 3">
    <name type="scientific">Streptomyces albiaxialis</name>
    <dbReference type="NCBI Taxonomy" id="329523"/>
    <lineage>
        <taxon>Bacteria</taxon>
        <taxon>Bacillati</taxon>
        <taxon>Actinomycetota</taxon>
        <taxon>Actinomycetes</taxon>
        <taxon>Kitasatosporales</taxon>
        <taxon>Streptomycetaceae</taxon>
        <taxon>Streptomyces</taxon>
    </lineage>
</organism>
<feature type="compositionally biased region" description="Pro residues" evidence="1">
    <location>
        <begin position="1"/>
        <end position="16"/>
    </location>
</feature>